<gene>
    <name evidence="2" type="ORF">AG4045_000321</name>
</gene>
<evidence type="ECO:0000313" key="3">
    <source>
        <dbReference type="Proteomes" id="UP000593563"/>
    </source>
</evidence>
<evidence type="ECO:0000256" key="1">
    <source>
        <dbReference type="SAM" id="MobiDB-lite"/>
    </source>
</evidence>
<dbReference type="AlphaFoldDB" id="A0A6L5B9G0"/>
<dbReference type="EMBL" id="WRXP01001609">
    <property type="protein sequence ID" value="KAF1002170.1"/>
    <property type="molecule type" value="Genomic_DNA"/>
</dbReference>
<sequence>MQKKNEMNIKKSQKTGICHRLYTFIFNTFFSPTPKAVTMGHTLNSNNEHQMLLKDQSRLQDSNLVTSSEILVEFRHNIGSSNQKENDENSRVEIIQPQEVQETKFGGDLSAISFIKVKGKEPKKMVTIEEFAGKFQKDSSEEQQQQQQRNMNISRDEPHSIKKHRVPRLLTVDTNINEKSAAFIRKKKAAMERELQH</sequence>
<proteinExistence type="predicted"/>
<feature type="region of interest" description="Disordered" evidence="1">
    <location>
        <begin position="135"/>
        <end position="168"/>
    </location>
</feature>
<organism evidence="2 3">
    <name type="scientific">Apium graveolens</name>
    <name type="common">Celery</name>
    <dbReference type="NCBI Taxonomy" id="4045"/>
    <lineage>
        <taxon>Eukaryota</taxon>
        <taxon>Viridiplantae</taxon>
        <taxon>Streptophyta</taxon>
        <taxon>Embryophyta</taxon>
        <taxon>Tracheophyta</taxon>
        <taxon>Spermatophyta</taxon>
        <taxon>Magnoliopsida</taxon>
        <taxon>eudicotyledons</taxon>
        <taxon>Gunneridae</taxon>
        <taxon>Pentapetalae</taxon>
        <taxon>asterids</taxon>
        <taxon>campanulids</taxon>
        <taxon>Apiales</taxon>
        <taxon>Apiaceae</taxon>
        <taxon>Apioideae</taxon>
        <taxon>apioid superclade</taxon>
        <taxon>Apieae</taxon>
        <taxon>Apium</taxon>
    </lineage>
</organism>
<protein>
    <submittedName>
        <fullName evidence="2">Uncharacterized protein</fullName>
    </submittedName>
</protein>
<dbReference type="Proteomes" id="UP000593563">
    <property type="component" value="Unassembled WGS sequence"/>
</dbReference>
<comment type="caution">
    <text evidence="2">The sequence shown here is derived from an EMBL/GenBank/DDBJ whole genome shotgun (WGS) entry which is preliminary data.</text>
</comment>
<reference evidence="2" key="1">
    <citation type="submission" date="2020-01" db="EMBL/GenBank/DDBJ databases">
        <title>The Celery Genome Sequence Reveals Sequential Paleo-tetraploidization, Resistance Gene Elimination, Karyotype Evolution, and Functional Innovation in Apiales.</title>
        <authorList>
            <person name="Song X."/>
        </authorList>
    </citation>
    <scope>NUCLEOTIDE SEQUENCE</scope>
    <source>
        <tissue evidence="2">Leaf</tissue>
    </source>
</reference>
<keyword evidence="3" id="KW-1185">Reference proteome</keyword>
<evidence type="ECO:0000313" key="2">
    <source>
        <dbReference type="EMBL" id="KAF1002170.1"/>
    </source>
</evidence>
<accession>A0A6L5B9G0</accession>
<name>A0A6L5B9G0_APIGR</name>